<accession>A0A3E1K9A0</accession>
<dbReference type="EMBL" id="QUZK01000033">
    <property type="protein sequence ID" value="RFF30682.1"/>
    <property type="molecule type" value="Genomic_DNA"/>
</dbReference>
<dbReference type="GO" id="GO:0042910">
    <property type="term" value="F:xenobiotic transmembrane transporter activity"/>
    <property type="evidence" value="ECO:0007669"/>
    <property type="project" value="TreeGrafter"/>
</dbReference>
<dbReference type="PANTHER" id="PTHR32063">
    <property type="match status" value="1"/>
</dbReference>
<comment type="caution">
    <text evidence="2">The sequence shown here is derived from an EMBL/GenBank/DDBJ whole genome shotgun (WGS) entry which is preliminary data.</text>
</comment>
<feature type="transmembrane region" description="Helical" evidence="1">
    <location>
        <begin position="438"/>
        <end position="459"/>
    </location>
</feature>
<dbReference type="SUPFAM" id="SSF82866">
    <property type="entry name" value="Multidrug efflux transporter AcrB transmembrane domain"/>
    <property type="match status" value="2"/>
</dbReference>
<name>A0A3E1K9A0_9GAMM</name>
<dbReference type="AlphaFoldDB" id="A0A3E1K9A0"/>
<keyword evidence="1" id="KW-0812">Transmembrane</keyword>
<protein>
    <submittedName>
        <fullName evidence="2">Efflux RND transporter permease subunit</fullName>
    </submittedName>
</protein>
<feature type="transmembrane region" description="Helical" evidence="1">
    <location>
        <begin position="921"/>
        <end position="945"/>
    </location>
</feature>
<evidence type="ECO:0000256" key="1">
    <source>
        <dbReference type="SAM" id="Phobius"/>
    </source>
</evidence>
<evidence type="ECO:0000313" key="2">
    <source>
        <dbReference type="EMBL" id="RFF30682.1"/>
    </source>
</evidence>
<dbReference type="InterPro" id="IPR027463">
    <property type="entry name" value="AcrB_DN_DC_subdom"/>
</dbReference>
<dbReference type="RefSeq" id="WP_116650423.1">
    <property type="nucleotide sequence ID" value="NZ_QUZK01000033.1"/>
</dbReference>
<dbReference type="Gene3D" id="1.20.1640.10">
    <property type="entry name" value="Multidrug efflux transporter AcrB transmembrane domain"/>
    <property type="match status" value="2"/>
</dbReference>
<keyword evidence="1" id="KW-1133">Transmembrane helix</keyword>
<feature type="transmembrane region" description="Helical" evidence="1">
    <location>
        <begin position="867"/>
        <end position="888"/>
    </location>
</feature>
<dbReference type="SUPFAM" id="SSF82693">
    <property type="entry name" value="Multidrug efflux transporter AcrB pore domain, PN1, PN2, PC1 and PC2 subdomains"/>
    <property type="match status" value="2"/>
</dbReference>
<dbReference type="PANTHER" id="PTHR32063:SF33">
    <property type="entry name" value="RND SUPERFAMILY EFFLUX PUMP PERMEASE COMPONENT"/>
    <property type="match status" value="1"/>
</dbReference>
<dbReference type="GO" id="GO:0005886">
    <property type="term" value="C:plasma membrane"/>
    <property type="evidence" value="ECO:0007669"/>
    <property type="project" value="TreeGrafter"/>
</dbReference>
<organism evidence="2 3">
    <name type="scientific">Wenzhouxiangella sediminis</name>
    <dbReference type="NCBI Taxonomy" id="1792836"/>
    <lineage>
        <taxon>Bacteria</taxon>
        <taxon>Pseudomonadati</taxon>
        <taxon>Pseudomonadota</taxon>
        <taxon>Gammaproteobacteria</taxon>
        <taxon>Chromatiales</taxon>
        <taxon>Wenzhouxiangellaceae</taxon>
        <taxon>Wenzhouxiangella</taxon>
    </lineage>
</organism>
<feature type="transmembrane region" description="Helical" evidence="1">
    <location>
        <begin position="966"/>
        <end position="985"/>
    </location>
</feature>
<feature type="transmembrane region" description="Helical" evidence="1">
    <location>
        <begin position="895"/>
        <end position="915"/>
    </location>
</feature>
<dbReference type="PRINTS" id="PR00702">
    <property type="entry name" value="ACRIFLAVINRP"/>
</dbReference>
<feature type="transmembrane region" description="Helical" evidence="1">
    <location>
        <begin position="365"/>
        <end position="384"/>
    </location>
</feature>
<dbReference type="Pfam" id="PF00873">
    <property type="entry name" value="ACR_tran"/>
    <property type="match status" value="1"/>
</dbReference>
<dbReference type="Gene3D" id="3.30.2090.10">
    <property type="entry name" value="Multidrug efflux transporter AcrB TolC docking domain, DN and DC subdomains"/>
    <property type="match status" value="2"/>
</dbReference>
<dbReference type="Proteomes" id="UP000260351">
    <property type="component" value="Unassembled WGS sequence"/>
</dbReference>
<feature type="transmembrane region" description="Helical" evidence="1">
    <location>
        <begin position="997"/>
        <end position="1023"/>
    </location>
</feature>
<gene>
    <name evidence="2" type="ORF">DZC52_07045</name>
</gene>
<reference evidence="2 3" key="1">
    <citation type="submission" date="2018-08" db="EMBL/GenBank/DDBJ databases">
        <title>Wenzhouxiangella salilacus sp. nov., a novel bacterium isolated from a saline lake in Xinjiang Province, China.</title>
        <authorList>
            <person name="Han S."/>
        </authorList>
    </citation>
    <scope>NUCLEOTIDE SEQUENCE [LARGE SCALE GENOMIC DNA]</scope>
    <source>
        <strain evidence="2 3">XDB06</strain>
    </source>
</reference>
<feature type="transmembrane region" description="Helical" evidence="1">
    <location>
        <begin position="20"/>
        <end position="42"/>
    </location>
</feature>
<feature type="transmembrane region" description="Helical" evidence="1">
    <location>
        <begin position="466"/>
        <end position="489"/>
    </location>
</feature>
<dbReference type="Gene3D" id="3.30.70.1320">
    <property type="entry name" value="Multidrug efflux transporter AcrB pore domain like"/>
    <property type="match status" value="1"/>
</dbReference>
<dbReference type="InterPro" id="IPR001036">
    <property type="entry name" value="Acrflvin-R"/>
</dbReference>
<sequence length="1038" mass="114512">MSAPQPAPGTHSGGPIAWMVNNAIAANLAMIILLAGGVWTAITMQKEVQPRYELDYVDVSVSYPGAAPSEVEEGILLPVEEAVRGVQGIKEITSTAREGSGSISLELVTGVNRMRVYQDVDQAVAQIRTFPIDAEEPEVRLRSWQRDVMEIGIYGDVDIWTLRQLGERVRDQLLSQPNITQVEMGRVPGYLTHVEIPQDVLREYDMTLAQVADLIEQSSRDVPAGAIDTSQGEVLLRMKERKEWARDIDDIVLISSETGAPVRLGDIAEVRDGFEEVGFHSQFNRTPSIELEIFRVGTQSPLEVAESVQAVLDDLTHTLPEGVTWRIDSNRAEEFSDRLYLLLKNGAFAVLIIITILALFLEARLAFWIMMGMTISFVGAINFLPSFGISINMISMFGFLVALGIVVDDAIVVGENVYEHRERGLGMMDAAIVGAREMAWPVTFSILTNIVAFLPVMFIPGIMGQYWWPMPVVVITVLALSLLEALFILPSHLAHIRERSHAAVGDRLHKVQRGFARGFGRWIDTRYRPFLERCLRHRYVTLTGAVALLAVTGGYALSDHLGMVMMPEQPADEIEAGVRLPVGSTRDVAADMAYQITEATHRMFEDNNLYEAAEGIKTNVRGSNFIDVEIVMLPPAQRDISTQEVIELWRDQIGDIKGVDQITFEAERGPGSWRDDISIDLSHSDIGVLERAATELVERLEEFGNTRDVNDNYERGKAQLDFTLLPEGRALGLTPVEVGRQLRGAFYGDIALRYLRGTNEIEVRVKLPEEEREDIRTLENFMVRTPDGVEVPLSDVARVEQGQAFTSINRRDGRRVINVGTDVEPKSAVSRVLAAINTDVLPQLRADFPGITWTYEGSQAELRESTAALWGGFGLALFAVYALLAIAFGSYVQPLIVMMAIPFGIVGGVIGHILLGYDLSLVSMLGVVAVSGVVVNGALIMVHFANSQRKALSAHDAILQAGIRRFRPIVLTTLTTFGGLAPIILETSIQAVHLIPMAISLGFGIVFATSIMLVVVPCFYMMLEDIYGVLHRRRAAAA</sequence>
<dbReference type="Gene3D" id="3.30.70.1430">
    <property type="entry name" value="Multidrug efflux transporter AcrB pore domain"/>
    <property type="match status" value="2"/>
</dbReference>
<dbReference type="SUPFAM" id="SSF82714">
    <property type="entry name" value="Multidrug efflux transporter AcrB TolC docking domain, DN and DC subdomains"/>
    <property type="match status" value="2"/>
</dbReference>
<keyword evidence="3" id="KW-1185">Reference proteome</keyword>
<dbReference type="OrthoDB" id="5287122at2"/>
<dbReference type="Gene3D" id="3.30.70.1440">
    <property type="entry name" value="Multidrug efflux transporter AcrB pore domain"/>
    <property type="match status" value="1"/>
</dbReference>
<keyword evidence="1" id="KW-0472">Membrane</keyword>
<proteinExistence type="predicted"/>
<feature type="transmembrane region" description="Helical" evidence="1">
    <location>
        <begin position="339"/>
        <end position="359"/>
    </location>
</feature>
<evidence type="ECO:0000313" key="3">
    <source>
        <dbReference type="Proteomes" id="UP000260351"/>
    </source>
</evidence>